<sequence length="144" mass="16033">MNRPTISQRLMPEPGSTEYEELKASREKAFLKTITAQLQTLLGISLIEILSRHASDEVYLGQRDYQRGTVGVFARFGKQLGAIEDEIVELKNDEKLRNRAGLVKMPYTLLIPTSEGGLTGNGIPNSVSIQRHFYSSSTEACVFV</sequence>
<comment type="caution">
    <text evidence="1">The sequence shown here is derived from an EMBL/GenBank/DDBJ whole genome shotgun (WGS) entry which is preliminary data.</text>
</comment>
<protein>
    <submittedName>
        <fullName evidence="1">Uncharacterized protein</fullName>
    </submittedName>
</protein>
<dbReference type="Proteomes" id="UP000828048">
    <property type="component" value="Chromosome 5"/>
</dbReference>
<evidence type="ECO:0000313" key="1">
    <source>
        <dbReference type="EMBL" id="KAH7845728.1"/>
    </source>
</evidence>
<accession>A0ACB7XY77</accession>
<gene>
    <name evidence="1" type="ORF">Vadar_005349</name>
</gene>
<reference evidence="1 2" key="1">
    <citation type="journal article" date="2021" name="Hortic Res">
        <title>High-quality reference genome and annotation aids understanding of berry development for evergreen blueberry (Vaccinium darrowii).</title>
        <authorList>
            <person name="Yu J."/>
            <person name="Hulse-Kemp A.M."/>
            <person name="Babiker E."/>
            <person name="Staton M."/>
        </authorList>
    </citation>
    <scope>NUCLEOTIDE SEQUENCE [LARGE SCALE GENOMIC DNA]</scope>
    <source>
        <strain evidence="2">cv. NJ 8807/NJ 8810</strain>
        <tissue evidence="1">Young leaf</tissue>
    </source>
</reference>
<evidence type="ECO:0000313" key="2">
    <source>
        <dbReference type="Proteomes" id="UP000828048"/>
    </source>
</evidence>
<organism evidence="1 2">
    <name type="scientific">Vaccinium darrowii</name>
    <dbReference type="NCBI Taxonomy" id="229202"/>
    <lineage>
        <taxon>Eukaryota</taxon>
        <taxon>Viridiplantae</taxon>
        <taxon>Streptophyta</taxon>
        <taxon>Embryophyta</taxon>
        <taxon>Tracheophyta</taxon>
        <taxon>Spermatophyta</taxon>
        <taxon>Magnoliopsida</taxon>
        <taxon>eudicotyledons</taxon>
        <taxon>Gunneridae</taxon>
        <taxon>Pentapetalae</taxon>
        <taxon>asterids</taxon>
        <taxon>Ericales</taxon>
        <taxon>Ericaceae</taxon>
        <taxon>Vaccinioideae</taxon>
        <taxon>Vaccinieae</taxon>
        <taxon>Vaccinium</taxon>
    </lineage>
</organism>
<dbReference type="EMBL" id="CM037155">
    <property type="protein sequence ID" value="KAH7845728.1"/>
    <property type="molecule type" value="Genomic_DNA"/>
</dbReference>
<proteinExistence type="predicted"/>
<keyword evidence="2" id="KW-1185">Reference proteome</keyword>
<name>A0ACB7XY77_9ERIC</name>